<feature type="compositionally biased region" description="Basic residues" evidence="1">
    <location>
        <begin position="175"/>
        <end position="190"/>
    </location>
</feature>
<feature type="compositionally biased region" description="Basic residues" evidence="1">
    <location>
        <begin position="159"/>
        <end position="168"/>
    </location>
</feature>
<feature type="region of interest" description="Disordered" evidence="1">
    <location>
        <begin position="223"/>
        <end position="245"/>
    </location>
</feature>
<feature type="region of interest" description="Disordered" evidence="1">
    <location>
        <begin position="157"/>
        <end position="192"/>
    </location>
</feature>
<protein>
    <submittedName>
        <fullName evidence="2">Uncharacterized protein</fullName>
    </submittedName>
</protein>
<gene>
    <name evidence="2" type="ORF">PKNOH_S03316700</name>
</gene>
<feature type="compositionally biased region" description="Basic residues" evidence="1">
    <location>
        <begin position="411"/>
        <end position="429"/>
    </location>
</feature>
<dbReference type="VEuPathDB" id="PlasmoDB:PKNOH_S03316700"/>
<dbReference type="EMBL" id="NETL01000017">
    <property type="protein sequence ID" value="OTN68401.1"/>
    <property type="molecule type" value="Genomic_DNA"/>
</dbReference>
<evidence type="ECO:0000313" key="2">
    <source>
        <dbReference type="EMBL" id="OTN68401.1"/>
    </source>
</evidence>
<accession>A0A1Y3DUF2</accession>
<feature type="compositionally biased region" description="Polar residues" evidence="1">
    <location>
        <begin position="234"/>
        <end position="245"/>
    </location>
</feature>
<feature type="compositionally biased region" description="Basic and acidic residues" evidence="1">
    <location>
        <begin position="439"/>
        <end position="451"/>
    </location>
</feature>
<dbReference type="VEuPathDB" id="PlasmoDB:PKNH_0601900"/>
<dbReference type="OMA" id="RRKCLHT"/>
<evidence type="ECO:0000256" key="1">
    <source>
        <dbReference type="SAM" id="MobiDB-lite"/>
    </source>
</evidence>
<sequence length="490" mass="55197">MAPPNMAPPTFMTQRKYIQLISLAKKLDACKNELLRYRRGEKTAVLPTSIAPVGEGYTGLSIAGQNKPTNMERRLPKSERNMAGGKRNKIKSVASEPTLGVTKRNVTPQMGRKKRHSDPTPLKKSFSKEGNSNGQNIKDEGVVPRVYLAKGATFSEYKAKKKKKKKIQNKAQISSHHKGTQNSRKKKKKFCTLPKTDFSKRITSVARCNKKWVLHKEGNSEYTFRSPEGGGDLTTWNRENHSGNNQMVPCQVKEKLDLMPLVHTNQVMERPPDISPMLSNSTKKKKSIPLSTERGKQPLTKPSKNERTSDLESHLANDTKKRQDEPAAKKGIPLYKGVEISRRKLRSVSRCTTQSAKHTRPQLSSSRGSLQKGISTRGACATLDKTVGNTQKRAKRVLPSRPSLRASPLRNAKRKRQSVTRKTATKRSLLHAPPTQQRYLDHQDGEKQRANRKTVKDFMKALNNSSVIICTNGHKKRPKRGRRKCLHTRV</sequence>
<dbReference type="OrthoDB" id="385216at2759"/>
<name>A0A1Y3DUF2_PLAKN</name>
<dbReference type="Proteomes" id="UP000195012">
    <property type="component" value="Unassembled WGS sequence"/>
</dbReference>
<dbReference type="AlphaFoldDB" id="A0A1Y3DUF2"/>
<feature type="compositionally biased region" description="Polar residues" evidence="1">
    <location>
        <begin position="349"/>
        <end position="371"/>
    </location>
</feature>
<organism evidence="2 3">
    <name type="scientific">Plasmodium knowlesi</name>
    <dbReference type="NCBI Taxonomy" id="5850"/>
    <lineage>
        <taxon>Eukaryota</taxon>
        <taxon>Sar</taxon>
        <taxon>Alveolata</taxon>
        <taxon>Apicomplexa</taxon>
        <taxon>Aconoidasida</taxon>
        <taxon>Haemosporida</taxon>
        <taxon>Plasmodiidae</taxon>
        <taxon>Plasmodium</taxon>
        <taxon>Plasmodium (Plasmodium)</taxon>
    </lineage>
</organism>
<feature type="region of interest" description="Disordered" evidence="1">
    <location>
        <begin position="388"/>
        <end position="451"/>
    </location>
</feature>
<evidence type="ECO:0000313" key="3">
    <source>
        <dbReference type="Proteomes" id="UP000195012"/>
    </source>
</evidence>
<reference evidence="2 3" key="1">
    <citation type="submission" date="2017-05" db="EMBL/GenBank/DDBJ databases">
        <title>PacBio assembly of a Plasmodium knowlesi genome sequence with Hi-C correction and manual annotation of the SICAvar gene family.</title>
        <authorList>
            <person name="Lapp S.A."/>
            <person name="Geraldo J.A."/>
            <person name="Chien J.-T."/>
            <person name="Ay F."/>
            <person name="Pakala S.B."/>
            <person name="Batugedara G."/>
            <person name="Humphrey J.C."/>
            <person name="Debarry J.D."/>
            <person name="Le Roch K.G."/>
            <person name="Galinski M.R."/>
            <person name="Kissinger J.C."/>
        </authorList>
    </citation>
    <scope>NUCLEOTIDE SEQUENCE [LARGE SCALE GENOMIC DNA]</scope>
    <source>
        <strain evidence="3">Malayan Strain Pk1 (A+)</strain>
    </source>
</reference>
<comment type="caution">
    <text evidence="2">The sequence shown here is derived from an EMBL/GenBank/DDBJ whole genome shotgun (WGS) entry which is preliminary data.</text>
</comment>
<feature type="region of interest" description="Disordered" evidence="1">
    <location>
        <begin position="97"/>
        <end position="139"/>
    </location>
</feature>
<feature type="region of interest" description="Disordered" evidence="1">
    <location>
        <begin position="266"/>
        <end position="330"/>
    </location>
</feature>
<feature type="compositionally biased region" description="Basic and acidic residues" evidence="1">
    <location>
        <begin position="303"/>
        <end position="328"/>
    </location>
</feature>
<proteinExistence type="predicted"/>
<feature type="region of interest" description="Disordered" evidence="1">
    <location>
        <begin position="345"/>
        <end position="371"/>
    </location>
</feature>